<dbReference type="PANTHER" id="PTHR30371">
    <property type="entry name" value="SEC-INDEPENDENT PROTEIN TRANSLOCASE PROTEIN TATC"/>
    <property type="match status" value="1"/>
</dbReference>
<dbReference type="InterPro" id="IPR002033">
    <property type="entry name" value="TatC"/>
</dbReference>
<name>A0A2N1PQQ1_9BACT</name>
<feature type="transmembrane region" description="Helical" evidence="5">
    <location>
        <begin position="194"/>
        <end position="211"/>
    </location>
</feature>
<evidence type="ECO:0000256" key="2">
    <source>
        <dbReference type="ARBA" id="ARBA00022692"/>
    </source>
</evidence>
<keyword evidence="5" id="KW-0811">Translocation</keyword>
<feature type="transmembrane region" description="Helical" evidence="5">
    <location>
        <begin position="105"/>
        <end position="129"/>
    </location>
</feature>
<protein>
    <recommendedName>
        <fullName evidence="5">Sec-independent protein translocase protein TatC</fullName>
    </recommendedName>
</protein>
<evidence type="ECO:0000256" key="4">
    <source>
        <dbReference type="ARBA" id="ARBA00023136"/>
    </source>
</evidence>
<keyword evidence="3 5" id="KW-1133">Transmembrane helix</keyword>
<evidence type="ECO:0000313" key="6">
    <source>
        <dbReference type="EMBL" id="PKK90602.1"/>
    </source>
</evidence>
<reference evidence="6 7" key="1">
    <citation type="journal article" date="2017" name="ISME J.">
        <title>Potential for microbial H2 and metal transformations associated with novel bacteria and archaea in deep terrestrial subsurface sediments.</title>
        <authorList>
            <person name="Hernsdorf A.W."/>
            <person name="Amano Y."/>
            <person name="Miyakawa K."/>
            <person name="Ise K."/>
            <person name="Suzuki Y."/>
            <person name="Anantharaman K."/>
            <person name="Probst A."/>
            <person name="Burstein D."/>
            <person name="Thomas B.C."/>
            <person name="Banfield J.F."/>
        </authorList>
    </citation>
    <scope>NUCLEOTIDE SEQUENCE [LARGE SCALE GENOMIC DNA]</scope>
    <source>
        <strain evidence="6">HGW-Wallbacteria-1</strain>
    </source>
</reference>
<dbReference type="GO" id="GO:0009977">
    <property type="term" value="F:proton motive force dependent protein transmembrane transporter activity"/>
    <property type="evidence" value="ECO:0007669"/>
    <property type="project" value="TreeGrafter"/>
</dbReference>
<comment type="similarity">
    <text evidence="5">Belongs to the TatC family.</text>
</comment>
<gene>
    <name evidence="5 6" type="primary">tatC</name>
    <name evidence="6" type="ORF">CVV64_09605</name>
</gene>
<feature type="transmembrane region" description="Helical" evidence="5">
    <location>
        <begin position="73"/>
        <end position="93"/>
    </location>
</feature>
<dbReference type="GO" id="GO:0065002">
    <property type="term" value="P:intracellular protein transmembrane transport"/>
    <property type="evidence" value="ECO:0007669"/>
    <property type="project" value="TreeGrafter"/>
</dbReference>
<dbReference type="NCBIfam" id="TIGR00945">
    <property type="entry name" value="tatC"/>
    <property type="match status" value="1"/>
</dbReference>
<keyword evidence="5" id="KW-0813">Transport</keyword>
<dbReference type="AlphaFoldDB" id="A0A2N1PQQ1"/>
<dbReference type="HAMAP" id="MF_00902">
    <property type="entry name" value="TatC"/>
    <property type="match status" value="1"/>
</dbReference>
<evidence type="ECO:0000256" key="3">
    <source>
        <dbReference type="ARBA" id="ARBA00022989"/>
    </source>
</evidence>
<dbReference type="GO" id="GO:0033281">
    <property type="term" value="C:TAT protein transport complex"/>
    <property type="evidence" value="ECO:0007669"/>
    <property type="project" value="UniProtKB-UniRule"/>
</dbReference>
<comment type="subunit">
    <text evidence="5">Forms a complex with TatA.</text>
</comment>
<dbReference type="EMBL" id="PGXC01000005">
    <property type="protein sequence ID" value="PKK90602.1"/>
    <property type="molecule type" value="Genomic_DNA"/>
</dbReference>
<keyword evidence="5" id="KW-0653">Protein transport</keyword>
<comment type="subcellular location">
    <subcellularLocation>
        <location evidence="5">Cell membrane</location>
        <topology evidence="5">Multi-pass membrane protein</topology>
    </subcellularLocation>
    <subcellularLocation>
        <location evidence="1">Membrane</location>
        <topology evidence="1">Multi-pass membrane protein</topology>
    </subcellularLocation>
</comment>
<dbReference type="Proteomes" id="UP000233256">
    <property type="component" value="Unassembled WGS sequence"/>
</dbReference>
<dbReference type="PRINTS" id="PR01840">
    <property type="entry name" value="TATCFAMILY"/>
</dbReference>
<evidence type="ECO:0000256" key="5">
    <source>
        <dbReference type="HAMAP-Rule" id="MF_00902"/>
    </source>
</evidence>
<feature type="transmembrane region" description="Helical" evidence="5">
    <location>
        <begin position="21"/>
        <end position="39"/>
    </location>
</feature>
<feature type="transmembrane region" description="Helical" evidence="5">
    <location>
        <begin position="156"/>
        <end position="182"/>
    </location>
</feature>
<accession>A0A2N1PQQ1</accession>
<organism evidence="6 7">
    <name type="scientific">Candidatus Wallbacteria bacterium HGW-Wallbacteria-1</name>
    <dbReference type="NCBI Taxonomy" id="2013854"/>
    <lineage>
        <taxon>Bacteria</taxon>
        <taxon>Candidatus Walliibacteriota</taxon>
    </lineage>
</organism>
<keyword evidence="5" id="KW-1003">Cell membrane</keyword>
<dbReference type="GO" id="GO:0043953">
    <property type="term" value="P:protein transport by the Tat complex"/>
    <property type="evidence" value="ECO:0007669"/>
    <property type="project" value="UniProtKB-UniRule"/>
</dbReference>
<comment type="caution">
    <text evidence="6">The sequence shown here is derived from an EMBL/GenBank/DDBJ whole genome shotgun (WGS) entry which is preliminary data.</text>
</comment>
<proteinExistence type="inferred from homology"/>
<dbReference type="Pfam" id="PF00902">
    <property type="entry name" value="TatC"/>
    <property type="match status" value="1"/>
</dbReference>
<feature type="transmembrane region" description="Helical" evidence="5">
    <location>
        <begin position="217"/>
        <end position="235"/>
    </location>
</feature>
<dbReference type="PANTHER" id="PTHR30371:SF0">
    <property type="entry name" value="SEC-INDEPENDENT PROTEIN TRANSLOCASE PROTEIN TATC, CHLOROPLASTIC-RELATED"/>
    <property type="match status" value="1"/>
</dbReference>
<keyword evidence="4 5" id="KW-0472">Membrane</keyword>
<evidence type="ECO:0000256" key="1">
    <source>
        <dbReference type="ARBA" id="ARBA00004141"/>
    </source>
</evidence>
<keyword evidence="2 5" id="KW-0812">Transmembrane</keyword>
<sequence length="240" mass="26239">MTSDSMDMSITQHLEELRRRIIASIGALAACFLFCISYQRQLVSLFTSTLPPAGGVSLQVLSPTEGFLTGIKVSFYAALILSSPVLLTQLWLFICPGLKSSERKVILLSLPFSMVLFLGGALVAFRYAVPTALTFLRAFMPADISNVYSLSSYVGFMGWAMVILGVLFQIPLVMSAMTMAGLVTVRTLTSMRRYALFGSFVLGALLTPPDVVTQICMAIPLCLLYEAGIVISRIIELRRK</sequence>
<evidence type="ECO:0000313" key="7">
    <source>
        <dbReference type="Proteomes" id="UP000233256"/>
    </source>
</evidence>
<comment type="function">
    <text evidence="5">Part of the twin-arginine translocation (Tat) system that transports large folded proteins containing a characteristic twin-arginine motif in their signal peptide across membranes.</text>
</comment>